<gene>
    <name evidence="1" type="ORF">PILCRDRAFT_15634</name>
</gene>
<keyword evidence="2" id="KW-1185">Reference proteome</keyword>
<accession>A0A0C3B6L7</accession>
<dbReference type="HOGENOM" id="CLU_1835901_0_0_1"/>
<name>A0A0C3B6L7_PILCF</name>
<evidence type="ECO:0000313" key="2">
    <source>
        <dbReference type="Proteomes" id="UP000054166"/>
    </source>
</evidence>
<organism evidence="1 2">
    <name type="scientific">Piloderma croceum (strain F 1598)</name>
    <dbReference type="NCBI Taxonomy" id="765440"/>
    <lineage>
        <taxon>Eukaryota</taxon>
        <taxon>Fungi</taxon>
        <taxon>Dikarya</taxon>
        <taxon>Basidiomycota</taxon>
        <taxon>Agaricomycotina</taxon>
        <taxon>Agaricomycetes</taxon>
        <taxon>Agaricomycetidae</taxon>
        <taxon>Atheliales</taxon>
        <taxon>Atheliaceae</taxon>
        <taxon>Piloderma</taxon>
    </lineage>
</organism>
<dbReference type="InParanoid" id="A0A0C3B6L7"/>
<reference evidence="2" key="2">
    <citation type="submission" date="2015-01" db="EMBL/GenBank/DDBJ databases">
        <title>Evolutionary Origins and Diversification of the Mycorrhizal Mutualists.</title>
        <authorList>
            <consortium name="DOE Joint Genome Institute"/>
            <consortium name="Mycorrhizal Genomics Consortium"/>
            <person name="Kohler A."/>
            <person name="Kuo A."/>
            <person name="Nagy L.G."/>
            <person name="Floudas D."/>
            <person name="Copeland A."/>
            <person name="Barry K.W."/>
            <person name="Cichocki N."/>
            <person name="Veneault-Fourrey C."/>
            <person name="LaButti K."/>
            <person name="Lindquist E.A."/>
            <person name="Lipzen A."/>
            <person name="Lundell T."/>
            <person name="Morin E."/>
            <person name="Murat C."/>
            <person name="Riley R."/>
            <person name="Ohm R."/>
            <person name="Sun H."/>
            <person name="Tunlid A."/>
            <person name="Henrissat B."/>
            <person name="Grigoriev I.V."/>
            <person name="Hibbett D.S."/>
            <person name="Martin F."/>
        </authorList>
    </citation>
    <scope>NUCLEOTIDE SEQUENCE [LARGE SCALE GENOMIC DNA]</scope>
    <source>
        <strain evidence="2">F 1598</strain>
    </source>
</reference>
<dbReference type="EMBL" id="KN833098">
    <property type="protein sequence ID" value="KIM72972.1"/>
    <property type="molecule type" value="Genomic_DNA"/>
</dbReference>
<protein>
    <submittedName>
        <fullName evidence="1">Uncharacterized protein</fullName>
    </submittedName>
</protein>
<reference evidence="1 2" key="1">
    <citation type="submission" date="2014-04" db="EMBL/GenBank/DDBJ databases">
        <authorList>
            <consortium name="DOE Joint Genome Institute"/>
            <person name="Kuo A."/>
            <person name="Tarkka M."/>
            <person name="Buscot F."/>
            <person name="Kohler A."/>
            <person name="Nagy L.G."/>
            <person name="Floudas D."/>
            <person name="Copeland A."/>
            <person name="Barry K.W."/>
            <person name="Cichocki N."/>
            <person name="Veneault-Fourrey C."/>
            <person name="LaButti K."/>
            <person name="Lindquist E.A."/>
            <person name="Lipzen A."/>
            <person name="Lundell T."/>
            <person name="Morin E."/>
            <person name="Murat C."/>
            <person name="Sun H."/>
            <person name="Tunlid A."/>
            <person name="Henrissat B."/>
            <person name="Grigoriev I.V."/>
            <person name="Hibbett D.S."/>
            <person name="Martin F."/>
            <person name="Nordberg H.P."/>
            <person name="Cantor M.N."/>
            <person name="Hua S.X."/>
        </authorList>
    </citation>
    <scope>NUCLEOTIDE SEQUENCE [LARGE SCALE GENOMIC DNA]</scope>
    <source>
        <strain evidence="1 2">F 1598</strain>
    </source>
</reference>
<dbReference type="AlphaFoldDB" id="A0A0C3B6L7"/>
<proteinExistence type="predicted"/>
<dbReference type="Proteomes" id="UP000054166">
    <property type="component" value="Unassembled WGS sequence"/>
</dbReference>
<sequence>MKRVNYQLHADSNAPTNTMDAFLHAQKRVRHANTQCLTVSRDVDSHKGRSEMKGAQDCLEKMEIDHNHVEDLAVMDFDSTTVKGSMSLAESYLLRSIPDLGQHSIISITVVCGDLFSCERLVSVSDIYDDANMPDLVWLE</sequence>
<evidence type="ECO:0000313" key="1">
    <source>
        <dbReference type="EMBL" id="KIM72972.1"/>
    </source>
</evidence>